<accession>A0A7S8IVD7</accession>
<evidence type="ECO:0000259" key="1">
    <source>
        <dbReference type="Pfam" id="PF04575"/>
    </source>
</evidence>
<dbReference type="EMBL" id="CP064654">
    <property type="protein sequence ID" value="QPC99752.1"/>
    <property type="molecule type" value="Genomic_DNA"/>
</dbReference>
<dbReference type="Pfam" id="PF04575">
    <property type="entry name" value="SlipAM"/>
    <property type="match status" value="1"/>
</dbReference>
<dbReference type="RefSeq" id="WP_200983441.1">
    <property type="nucleotide sequence ID" value="NZ_CP064654.1"/>
</dbReference>
<reference evidence="2 3" key="1">
    <citation type="submission" date="2020-11" db="EMBL/GenBank/DDBJ databases">
        <title>The genome sequence of Erythrobacter sp. 6D36.</title>
        <authorList>
            <person name="Liu Y."/>
        </authorList>
    </citation>
    <scope>NUCLEOTIDE SEQUENCE [LARGE SCALE GENOMIC DNA]</scope>
    <source>
        <strain evidence="2 3">6D36</strain>
    </source>
</reference>
<dbReference type="AlphaFoldDB" id="A0A7S8IVD7"/>
<dbReference type="SUPFAM" id="SSF48452">
    <property type="entry name" value="TPR-like"/>
    <property type="match status" value="1"/>
</dbReference>
<proteinExistence type="predicted"/>
<dbReference type="KEGG" id="qso:IRL76_04150"/>
<evidence type="ECO:0000313" key="2">
    <source>
        <dbReference type="EMBL" id="QPC99752.1"/>
    </source>
</evidence>
<feature type="domain" description="Surface lipoprotein assembly modifier C-terminal" evidence="1">
    <location>
        <begin position="166"/>
        <end position="441"/>
    </location>
</feature>
<organism evidence="2 3">
    <name type="scientific">Qipengyuania soli</name>
    <dbReference type="NCBI Taxonomy" id="2782568"/>
    <lineage>
        <taxon>Bacteria</taxon>
        <taxon>Pseudomonadati</taxon>
        <taxon>Pseudomonadota</taxon>
        <taxon>Alphaproteobacteria</taxon>
        <taxon>Sphingomonadales</taxon>
        <taxon>Erythrobacteraceae</taxon>
        <taxon>Qipengyuania</taxon>
    </lineage>
</organism>
<dbReference type="Gene3D" id="1.25.40.10">
    <property type="entry name" value="Tetratricopeptide repeat domain"/>
    <property type="match status" value="1"/>
</dbReference>
<sequence length="442" mass="48384">MLACLGLALGMAVGEVQAVSGASETGEATTQRQLSPAEMFSLADRAWRSGDPVLAEKVLLALADNPDRRLHNEARFRLAMLYRSQKRETEAAVLLRRILDEEPDAARVRLELAALLRTLGDNQAALRELRAVQSGSLSGKAAQFVDRIAASLQAEKPFGLYVELALAPDSNINRATRSDTLDTVIGEFDIGDEGKERSGIGGALRIMANWRAPLSSRVQWHSRITGQANIYRQSDFNDIAVEIASGPEMPLGKGRVSIDAIAGQSWFGMSPSQRSARLALGVAYPLNPVSQLRIDLSGGRQQNLFNSLQTAWSAVGQARLERALSPRLYMAASVGAARLKANDDAFSTWSWNTGIAATREVGRASVTASLDYGKLKADERLVLLPRAREDTSIRAQIGAVFRQVTLYGMSPFARLSYERNRSTVEFYDYSRVRTEFGMSRAF</sequence>
<dbReference type="InterPro" id="IPR011990">
    <property type="entry name" value="TPR-like_helical_dom_sf"/>
</dbReference>
<keyword evidence="3" id="KW-1185">Reference proteome</keyword>
<evidence type="ECO:0000313" key="3">
    <source>
        <dbReference type="Proteomes" id="UP000594459"/>
    </source>
</evidence>
<name>A0A7S8IVD7_9SPHN</name>
<dbReference type="InterPro" id="IPR007655">
    <property type="entry name" value="Slam_C"/>
</dbReference>
<dbReference type="Proteomes" id="UP000594459">
    <property type="component" value="Chromosome"/>
</dbReference>
<gene>
    <name evidence="2" type="ORF">IRL76_04150</name>
</gene>
<protein>
    <submittedName>
        <fullName evidence="2">DUF560 domain-containing protein</fullName>
    </submittedName>
</protein>